<evidence type="ECO:0000256" key="2">
    <source>
        <dbReference type="ARBA" id="ARBA00022692"/>
    </source>
</evidence>
<dbReference type="GO" id="GO:0016887">
    <property type="term" value="F:ATP hydrolysis activity"/>
    <property type="evidence" value="ECO:0007669"/>
    <property type="project" value="InterPro"/>
</dbReference>
<sequence>MKNRRSGFAIMKNMIGLVGELKPVMVLAIFIGSLGHLCASFVTILAGYGILSNYANDGKTLLIIKIMIALAVFRGIFHYIEQYANHYLAFKILAKIRHLVFKKMRSLAPAKLAGKDKGNLISLITSDIELLEVFYAHTISPIGIAITYLVFMEIFIGSFSIYQAILAFFAYASLGILAPLIISRKNSSLGLDLRNKTGDLNSFVLETIRNMEEVKQFDLRERQVFILRKKSRKLRATANNLDQIKACSEVLIGGLILGFSFAMLFLSLMLYQNNIIDLRGFIIPTIAMFSSFGPFVALSNLGNILSHTLASGDRVLDLLEEDPMVEEVLGDDEKEAFESAKISNISFAYGEEKILEDFSLEINKGKIFGLYGKSGSGKSTLLRLLMRFWDVDQGTITINNENIKEIPSKRLRKMQSLLAQDTYIFNTSLKDNIRLAKLDASDEEIIKAAKKASIHDFISSLADGYETRAGELGSTLSAGERQRIGIARAFLHDSDLMLFDEPTSNLDILNEASILKSIKEEAEDKTVLLVSHSLSSLSIADEKILVKGRKNS</sequence>
<proteinExistence type="predicted"/>
<evidence type="ECO:0000256" key="1">
    <source>
        <dbReference type="ARBA" id="ARBA00004651"/>
    </source>
</evidence>
<dbReference type="InterPro" id="IPR003439">
    <property type="entry name" value="ABC_transporter-like_ATP-bd"/>
</dbReference>
<organism evidence="10 11">
    <name type="scientific">Anaerococcus lactolyticus S7-1-13</name>
    <dbReference type="NCBI Taxonomy" id="1284686"/>
    <lineage>
        <taxon>Bacteria</taxon>
        <taxon>Bacillati</taxon>
        <taxon>Bacillota</taxon>
        <taxon>Tissierellia</taxon>
        <taxon>Tissierellales</taxon>
        <taxon>Peptoniphilaceae</taxon>
        <taxon>Anaerococcus</taxon>
    </lineage>
</organism>
<evidence type="ECO:0000313" key="10">
    <source>
        <dbReference type="EMBL" id="KGF03970.1"/>
    </source>
</evidence>
<keyword evidence="6 7" id="KW-0472">Membrane</keyword>
<dbReference type="InterPro" id="IPR039421">
    <property type="entry name" value="Type_1_exporter"/>
</dbReference>
<accession>A0A095X1N5</accession>
<feature type="domain" description="ABC transmembrane type-1" evidence="9">
    <location>
        <begin position="26"/>
        <end position="307"/>
    </location>
</feature>
<keyword evidence="3" id="KW-0547">Nucleotide-binding</keyword>
<dbReference type="OrthoDB" id="9762778at2"/>
<dbReference type="InterPro" id="IPR003593">
    <property type="entry name" value="AAA+_ATPase"/>
</dbReference>
<evidence type="ECO:0000313" key="11">
    <source>
        <dbReference type="Proteomes" id="UP000029579"/>
    </source>
</evidence>
<dbReference type="InterPro" id="IPR036640">
    <property type="entry name" value="ABC1_TM_sf"/>
</dbReference>
<feature type="domain" description="ABC transporter" evidence="8">
    <location>
        <begin position="340"/>
        <end position="552"/>
    </location>
</feature>
<dbReference type="GO" id="GO:0015421">
    <property type="term" value="F:ABC-type oligopeptide transporter activity"/>
    <property type="evidence" value="ECO:0007669"/>
    <property type="project" value="TreeGrafter"/>
</dbReference>
<dbReference type="InterPro" id="IPR027417">
    <property type="entry name" value="P-loop_NTPase"/>
</dbReference>
<dbReference type="PROSITE" id="PS50929">
    <property type="entry name" value="ABC_TM1F"/>
    <property type="match status" value="1"/>
</dbReference>
<evidence type="ECO:0000256" key="5">
    <source>
        <dbReference type="ARBA" id="ARBA00022989"/>
    </source>
</evidence>
<evidence type="ECO:0000256" key="6">
    <source>
        <dbReference type="ARBA" id="ARBA00023136"/>
    </source>
</evidence>
<dbReference type="Proteomes" id="UP000029579">
    <property type="component" value="Unassembled WGS sequence"/>
</dbReference>
<dbReference type="PANTHER" id="PTHR43394">
    <property type="entry name" value="ATP-DEPENDENT PERMEASE MDL1, MITOCHONDRIAL"/>
    <property type="match status" value="1"/>
</dbReference>
<dbReference type="PROSITE" id="PS00211">
    <property type="entry name" value="ABC_TRANSPORTER_1"/>
    <property type="match status" value="1"/>
</dbReference>
<evidence type="ECO:0000256" key="4">
    <source>
        <dbReference type="ARBA" id="ARBA00022840"/>
    </source>
</evidence>
<dbReference type="GO" id="GO:0005524">
    <property type="term" value="F:ATP binding"/>
    <property type="evidence" value="ECO:0007669"/>
    <property type="project" value="UniProtKB-KW"/>
</dbReference>
<dbReference type="EMBL" id="JRMW01000035">
    <property type="protein sequence ID" value="KGF03970.1"/>
    <property type="molecule type" value="Genomic_DNA"/>
</dbReference>
<evidence type="ECO:0000259" key="8">
    <source>
        <dbReference type="PROSITE" id="PS50893"/>
    </source>
</evidence>
<dbReference type="eggNOG" id="COG1132">
    <property type="taxonomic scope" value="Bacteria"/>
</dbReference>
<dbReference type="InterPro" id="IPR011527">
    <property type="entry name" value="ABC1_TM_dom"/>
</dbReference>
<keyword evidence="2 7" id="KW-0812">Transmembrane</keyword>
<gene>
    <name evidence="10" type="ORF">HMPREF1630_05885</name>
</gene>
<comment type="subcellular location">
    <subcellularLocation>
        <location evidence="1">Cell membrane</location>
        <topology evidence="1">Multi-pass membrane protein</topology>
    </subcellularLocation>
</comment>
<keyword evidence="4 10" id="KW-0067">ATP-binding</keyword>
<feature type="transmembrane region" description="Helical" evidence="7">
    <location>
        <begin position="161"/>
        <end position="182"/>
    </location>
</feature>
<feature type="transmembrane region" description="Helical" evidence="7">
    <location>
        <begin position="133"/>
        <end position="155"/>
    </location>
</feature>
<dbReference type="AlphaFoldDB" id="A0A095X1N5"/>
<dbReference type="Gene3D" id="1.20.1560.10">
    <property type="entry name" value="ABC transporter type 1, transmembrane domain"/>
    <property type="match status" value="1"/>
</dbReference>
<feature type="transmembrane region" description="Helical" evidence="7">
    <location>
        <begin position="62"/>
        <end position="80"/>
    </location>
</feature>
<dbReference type="SUPFAM" id="SSF52540">
    <property type="entry name" value="P-loop containing nucleoside triphosphate hydrolases"/>
    <property type="match status" value="1"/>
</dbReference>
<feature type="transmembrane region" description="Helical" evidence="7">
    <location>
        <begin position="250"/>
        <end position="272"/>
    </location>
</feature>
<dbReference type="PANTHER" id="PTHR43394:SF1">
    <property type="entry name" value="ATP-BINDING CASSETTE SUB-FAMILY B MEMBER 10, MITOCHONDRIAL"/>
    <property type="match status" value="1"/>
</dbReference>
<evidence type="ECO:0000256" key="7">
    <source>
        <dbReference type="SAM" id="Phobius"/>
    </source>
</evidence>
<dbReference type="SMART" id="SM00382">
    <property type="entry name" value="AAA"/>
    <property type="match status" value="1"/>
</dbReference>
<feature type="transmembrane region" description="Helical" evidence="7">
    <location>
        <begin position="278"/>
        <end position="298"/>
    </location>
</feature>
<evidence type="ECO:0000259" key="9">
    <source>
        <dbReference type="PROSITE" id="PS50929"/>
    </source>
</evidence>
<reference evidence="10 11" key="1">
    <citation type="submission" date="2014-07" db="EMBL/GenBank/DDBJ databases">
        <authorList>
            <person name="McCorrison J."/>
            <person name="Sanka R."/>
            <person name="Torralba M."/>
            <person name="Gillis M."/>
            <person name="Haft D.H."/>
            <person name="Methe B."/>
            <person name="Sutton G."/>
            <person name="Nelson K.E."/>
        </authorList>
    </citation>
    <scope>NUCLEOTIDE SEQUENCE [LARGE SCALE GENOMIC DNA]</scope>
    <source>
        <strain evidence="10 11">S7-1-13</strain>
    </source>
</reference>
<dbReference type="InterPro" id="IPR017871">
    <property type="entry name" value="ABC_transporter-like_CS"/>
</dbReference>
<dbReference type="PROSITE" id="PS50893">
    <property type="entry name" value="ABC_TRANSPORTER_2"/>
    <property type="match status" value="1"/>
</dbReference>
<evidence type="ECO:0000256" key="3">
    <source>
        <dbReference type="ARBA" id="ARBA00022741"/>
    </source>
</evidence>
<dbReference type="Gene3D" id="3.40.50.300">
    <property type="entry name" value="P-loop containing nucleotide triphosphate hydrolases"/>
    <property type="match status" value="1"/>
</dbReference>
<comment type="caution">
    <text evidence="10">The sequence shown here is derived from an EMBL/GenBank/DDBJ whole genome shotgun (WGS) entry which is preliminary data.</text>
</comment>
<feature type="transmembrane region" description="Helical" evidence="7">
    <location>
        <begin position="21"/>
        <end position="50"/>
    </location>
</feature>
<dbReference type="Pfam" id="PF00005">
    <property type="entry name" value="ABC_tran"/>
    <property type="match status" value="1"/>
</dbReference>
<name>A0A095X1N5_9FIRM</name>
<protein>
    <submittedName>
        <fullName evidence="10">ABC transporter ATP-binding protein</fullName>
    </submittedName>
</protein>
<dbReference type="Pfam" id="PF00664">
    <property type="entry name" value="ABC_membrane"/>
    <property type="match status" value="1"/>
</dbReference>
<dbReference type="RefSeq" id="WP_037327928.1">
    <property type="nucleotide sequence ID" value="NZ_JRMW01000035.1"/>
</dbReference>
<dbReference type="GO" id="GO:0005886">
    <property type="term" value="C:plasma membrane"/>
    <property type="evidence" value="ECO:0007669"/>
    <property type="project" value="UniProtKB-SubCell"/>
</dbReference>
<keyword evidence="5 7" id="KW-1133">Transmembrane helix</keyword>
<dbReference type="SUPFAM" id="SSF90123">
    <property type="entry name" value="ABC transporter transmembrane region"/>
    <property type="match status" value="1"/>
</dbReference>